<reference evidence="6 7" key="1">
    <citation type="submission" date="2017-11" db="EMBL/GenBank/DDBJ databases">
        <authorList>
            <person name="Han C.G."/>
        </authorList>
    </citation>
    <scope>NUCLEOTIDE SEQUENCE [LARGE SCALE GENOMIC DNA]</scope>
    <source>
        <strain evidence="6 7">HCNT1</strain>
    </source>
</reference>
<keyword evidence="1 4" id="KW-0349">Heme</keyword>
<dbReference type="AlphaFoldDB" id="A0A2N0D039"/>
<evidence type="ECO:0000256" key="1">
    <source>
        <dbReference type="ARBA" id="ARBA00022617"/>
    </source>
</evidence>
<organism evidence="6 7">
    <name type="scientific">Rhizobium sullae</name>
    <name type="common">Rhizobium hedysari</name>
    <dbReference type="NCBI Taxonomy" id="50338"/>
    <lineage>
        <taxon>Bacteria</taxon>
        <taxon>Pseudomonadati</taxon>
        <taxon>Pseudomonadota</taxon>
        <taxon>Alphaproteobacteria</taxon>
        <taxon>Hyphomicrobiales</taxon>
        <taxon>Rhizobiaceae</taxon>
        <taxon>Rhizobium/Agrobacterium group</taxon>
        <taxon>Rhizobium</taxon>
    </lineage>
</organism>
<dbReference type="SUPFAM" id="SSF46626">
    <property type="entry name" value="Cytochrome c"/>
    <property type="match status" value="2"/>
</dbReference>
<evidence type="ECO:0000256" key="4">
    <source>
        <dbReference type="PROSITE-ProRule" id="PRU00433"/>
    </source>
</evidence>
<evidence type="ECO:0000259" key="5">
    <source>
        <dbReference type="PROSITE" id="PS51007"/>
    </source>
</evidence>
<feature type="domain" description="Cytochrome c" evidence="5">
    <location>
        <begin position="187"/>
        <end position="295"/>
    </location>
</feature>
<dbReference type="GO" id="GO:0009055">
    <property type="term" value="F:electron transfer activity"/>
    <property type="evidence" value="ECO:0007669"/>
    <property type="project" value="InterPro"/>
</dbReference>
<evidence type="ECO:0000256" key="2">
    <source>
        <dbReference type="ARBA" id="ARBA00022723"/>
    </source>
</evidence>
<keyword evidence="3 4" id="KW-0408">Iron</keyword>
<comment type="caution">
    <text evidence="6">The sequence shown here is derived from an EMBL/GenBank/DDBJ whole genome shotgun (WGS) entry which is preliminary data.</text>
</comment>
<proteinExistence type="predicted"/>
<dbReference type="RefSeq" id="WP_100773026.1">
    <property type="nucleotide sequence ID" value="NZ_PIQN01000028.1"/>
</dbReference>
<gene>
    <name evidence="6" type="ORF">CWR43_32340</name>
</gene>
<evidence type="ECO:0000313" key="6">
    <source>
        <dbReference type="EMBL" id="PKA39469.1"/>
    </source>
</evidence>
<feature type="domain" description="Cytochrome c" evidence="5">
    <location>
        <begin position="40"/>
        <end position="144"/>
    </location>
</feature>
<dbReference type="InterPro" id="IPR036909">
    <property type="entry name" value="Cyt_c-like_dom_sf"/>
</dbReference>
<dbReference type="InterPro" id="IPR009056">
    <property type="entry name" value="Cyt_c-like_dom"/>
</dbReference>
<dbReference type="Proteomes" id="UP000232164">
    <property type="component" value="Unassembled WGS sequence"/>
</dbReference>
<dbReference type="GO" id="GO:0020037">
    <property type="term" value="F:heme binding"/>
    <property type="evidence" value="ECO:0007669"/>
    <property type="project" value="InterPro"/>
</dbReference>
<dbReference type="Pfam" id="PF00034">
    <property type="entry name" value="Cytochrom_C"/>
    <property type="match status" value="2"/>
</dbReference>
<dbReference type="EMBL" id="PIQN01000028">
    <property type="protein sequence ID" value="PKA39469.1"/>
    <property type="molecule type" value="Genomic_DNA"/>
</dbReference>
<reference evidence="6 7" key="2">
    <citation type="submission" date="2017-12" db="EMBL/GenBank/DDBJ databases">
        <title>Genome sequence of Rhizobium sullae HCNT1 isolated from Sulla coronaria nodules and featuring peculiar denitrification phenotypes.</title>
        <authorList>
            <person name="De Diego-Diaz B."/>
            <person name="Treu L."/>
            <person name="Campanaro S."/>
            <person name="Da Silva Duarte V."/>
            <person name="Basaglia M."/>
            <person name="Favaro L."/>
            <person name="Casella S."/>
            <person name="Squartini A."/>
        </authorList>
    </citation>
    <scope>NUCLEOTIDE SEQUENCE [LARGE SCALE GENOMIC DNA]</scope>
    <source>
        <strain evidence="6 7">HCNT1</strain>
    </source>
</reference>
<dbReference type="PROSITE" id="PS51007">
    <property type="entry name" value="CYTC"/>
    <property type="match status" value="2"/>
</dbReference>
<accession>A0A2N0D039</accession>
<evidence type="ECO:0000313" key="7">
    <source>
        <dbReference type="Proteomes" id="UP000232164"/>
    </source>
</evidence>
<evidence type="ECO:0000256" key="3">
    <source>
        <dbReference type="ARBA" id="ARBA00023004"/>
    </source>
</evidence>
<name>A0A2N0D039_RHISU</name>
<sequence>MFPKRSVRTSVFTKPRVIAGVADVIAFFTFSYAVLAADADLVARGKYLATAADCSACHTNGEAGAHFAGGYAIHSPMGEIFSTNITPSRQFGIGNYSGEQFARAVREGIRADGAHLYPAMPYPSYSRLTDGDIKALYAYFMEEVEPVDAPAPATELPFPFSIRASMIGWNLLFRNNERFVPDATKAAEWNRGKYLVDGLGHCGDCHTPRNLLLASDNSQYLAGGEAGPWHAPNLTSDSVSGIGGWSDEALQSYLLTGKSEHARASGPMAEAVQHSLQHLTVEDTRAMIAYLRTVAPVRAIGQTESNFSHGDVQTSYNIGATAARRGETLIKNHDGWRGSLRAGLRKLSSVFRRRHA</sequence>
<dbReference type="Gene3D" id="1.10.760.10">
    <property type="entry name" value="Cytochrome c-like domain"/>
    <property type="match status" value="2"/>
</dbReference>
<dbReference type="GO" id="GO:0046872">
    <property type="term" value="F:metal ion binding"/>
    <property type="evidence" value="ECO:0007669"/>
    <property type="project" value="UniProtKB-KW"/>
</dbReference>
<keyword evidence="2 4" id="KW-0479">Metal-binding</keyword>
<protein>
    <recommendedName>
        <fullName evidence="5">Cytochrome c domain-containing protein</fullName>
    </recommendedName>
</protein>
<dbReference type="PANTHER" id="PTHR35008">
    <property type="entry name" value="BLL4482 PROTEIN-RELATED"/>
    <property type="match status" value="1"/>
</dbReference>
<dbReference type="InterPro" id="IPR051459">
    <property type="entry name" value="Cytochrome_c-type_DH"/>
</dbReference>
<dbReference type="PANTHER" id="PTHR35008:SF8">
    <property type="entry name" value="ALCOHOL DEHYDROGENASE CYTOCHROME C SUBUNIT"/>
    <property type="match status" value="1"/>
</dbReference>